<evidence type="ECO:0000259" key="17">
    <source>
        <dbReference type="SMART" id="SM00864"/>
    </source>
</evidence>
<dbReference type="PRINTS" id="PR01161">
    <property type="entry name" value="TUBULIN"/>
</dbReference>
<dbReference type="GO" id="GO:0005929">
    <property type="term" value="C:cilium"/>
    <property type="evidence" value="ECO:0007669"/>
    <property type="project" value="UniProtKB-SubCell"/>
</dbReference>
<sequence length="424" mass="47822">MSTVWLQVGQCGNQIAQELWHNLGIVTGTCGKIDRNPFCSRDGKLSAICVDSEPKVIKKMQKQMKKGLFRESNLIFGKQGKGKNWAFGYYNKPSNCEKSLLYRTMERLRKEVELRDCYSGTVLFHSLSGGTGAGLGSHLCEEIRDEYPLGQILSVTVAPYQTGECPLQHYNILLCLSWLQSYADGIFLFHNDDVLKRTAASMEKKNIHEPRKLTQVSLSNMNTYIADCVAGLLYPVNNFRPTSGLNMGVEPWELLRSVCPVPTMKFLHVAQTSTRGQVFWDSMVSSMTHFLAPESSTGDPFYSTSLLLVARSNHCSLIRPQSSAVKRLQRAYGCVSWNPFPLSLWTASYDMKDPGGQRHSLTVCANHSSIIDLLKHTLEKAQKMYSANAYTHWYRQYGCEGSDFEQAFDTLYTVEAEYRSAGEW</sequence>
<evidence type="ECO:0000256" key="4">
    <source>
        <dbReference type="ARBA" id="ARBA00009636"/>
    </source>
</evidence>
<dbReference type="GO" id="GO:0000226">
    <property type="term" value="P:microtubule cytoskeleton organization"/>
    <property type="evidence" value="ECO:0000318"/>
    <property type="project" value="GO_Central"/>
</dbReference>
<dbReference type="KEGG" id="mdo:100024810"/>
<dbReference type="SMART" id="SM00864">
    <property type="entry name" value="Tubulin"/>
    <property type="match status" value="1"/>
</dbReference>
<dbReference type="OMA" id="CITEGHK"/>
<name>F6VY22_MONDO</name>
<dbReference type="SUPFAM" id="SSF52490">
    <property type="entry name" value="Tubulin nucleotide-binding domain-like"/>
    <property type="match status" value="1"/>
</dbReference>
<comment type="subcellular location">
    <subcellularLocation>
        <location evidence="3">Cell projection</location>
        <location evidence="3">Cilium</location>
    </subcellularLocation>
    <subcellularLocation>
        <location evidence="1">Cytoplasm</location>
        <location evidence="1">Cytoskeleton</location>
        <location evidence="1">Microtubule organizing center</location>
        <location evidence="1">Centrosome</location>
        <location evidence="1">Centriole</location>
    </subcellularLocation>
    <subcellularLocation>
        <location evidence="2">Nucleus</location>
    </subcellularLocation>
</comment>
<comment type="function">
    <text evidence="15">Acts as a positive regulator of hedgehog signaling and regulates ciliary function.</text>
</comment>
<dbReference type="Gene3D" id="1.10.287.600">
    <property type="entry name" value="Helix hairpin bin"/>
    <property type="match status" value="1"/>
</dbReference>
<dbReference type="InterPro" id="IPR008280">
    <property type="entry name" value="Tub_FtsZ_C"/>
</dbReference>
<dbReference type="CDD" id="cd02189">
    <property type="entry name" value="delta_zeta_tubulin-like"/>
    <property type="match status" value="1"/>
</dbReference>
<dbReference type="Gene3D" id="3.40.50.1440">
    <property type="entry name" value="Tubulin/FtsZ, GTPase domain"/>
    <property type="match status" value="1"/>
</dbReference>
<evidence type="ECO:0000256" key="1">
    <source>
        <dbReference type="ARBA" id="ARBA00004114"/>
    </source>
</evidence>
<organism evidence="18 19">
    <name type="scientific">Monodelphis domestica</name>
    <name type="common">Gray short-tailed opossum</name>
    <dbReference type="NCBI Taxonomy" id="13616"/>
    <lineage>
        <taxon>Eukaryota</taxon>
        <taxon>Metazoa</taxon>
        <taxon>Chordata</taxon>
        <taxon>Craniata</taxon>
        <taxon>Vertebrata</taxon>
        <taxon>Euteleostomi</taxon>
        <taxon>Mammalia</taxon>
        <taxon>Metatheria</taxon>
        <taxon>Didelphimorphia</taxon>
        <taxon>Didelphidae</taxon>
        <taxon>Monodelphis</taxon>
    </lineage>
</organism>
<dbReference type="RefSeq" id="XP_016279814.1">
    <property type="nucleotide sequence ID" value="XM_016424328.2"/>
</dbReference>
<dbReference type="RefSeq" id="XP_007499785.1">
    <property type="nucleotide sequence ID" value="XM_007499723.3"/>
</dbReference>
<evidence type="ECO:0000256" key="5">
    <source>
        <dbReference type="ARBA" id="ARBA00014184"/>
    </source>
</evidence>
<protein>
    <recommendedName>
        <fullName evidence="5">Tubulin delta chain</fullName>
    </recommendedName>
    <alternativeName>
        <fullName evidence="14">Delta-tubulin</fullName>
    </alternativeName>
</protein>
<evidence type="ECO:0000256" key="11">
    <source>
        <dbReference type="ARBA" id="ARBA00023212"/>
    </source>
</evidence>
<dbReference type="AlphaFoldDB" id="F6VY22"/>
<reference evidence="18 19" key="1">
    <citation type="journal article" date="2007" name="Nature">
        <title>Genome of the marsupial Monodelphis domestica reveals innovation in non-coding sequences.</title>
        <authorList>
            <person name="Mikkelsen T.S."/>
            <person name="Wakefield M.J."/>
            <person name="Aken B."/>
            <person name="Amemiya C.T."/>
            <person name="Chang J.L."/>
            <person name="Duke S."/>
            <person name="Garber M."/>
            <person name="Gentles A.J."/>
            <person name="Goodstadt L."/>
            <person name="Heger A."/>
            <person name="Jurka J."/>
            <person name="Kamal M."/>
            <person name="Mauceli E."/>
            <person name="Searle S.M."/>
            <person name="Sharpe T."/>
            <person name="Baker M.L."/>
            <person name="Batzer M.A."/>
            <person name="Benos P.V."/>
            <person name="Belov K."/>
            <person name="Clamp M."/>
            <person name="Cook A."/>
            <person name="Cuff J."/>
            <person name="Das R."/>
            <person name="Davidow L."/>
            <person name="Deakin J.E."/>
            <person name="Fazzari M.J."/>
            <person name="Glass J.L."/>
            <person name="Grabherr M."/>
            <person name="Greally J.M."/>
            <person name="Gu W."/>
            <person name="Hore T.A."/>
            <person name="Huttley G.A."/>
            <person name="Kleber M."/>
            <person name="Jirtle R.L."/>
            <person name="Koina E."/>
            <person name="Lee J.T."/>
            <person name="Mahony S."/>
            <person name="Marra M.A."/>
            <person name="Miller R.D."/>
            <person name="Nicholls R.D."/>
            <person name="Oda M."/>
            <person name="Papenfuss A.T."/>
            <person name="Parra Z.E."/>
            <person name="Pollock D.D."/>
            <person name="Ray D.A."/>
            <person name="Schein J.E."/>
            <person name="Speed T.P."/>
            <person name="Thompson K."/>
            <person name="VandeBerg J.L."/>
            <person name="Wade C.M."/>
            <person name="Walker J.A."/>
            <person name="Waters P.D."/>
            <person name="Webber C."/>
            <person name="Weidman J.R."/>
            <person name="Xie X."/>
            <person name="Zody M.C."/>
            <person name="Baldwin J."/>
            <person name="Abdouelleil A."/>
            <person name="Abdulkadir J."/>
            <person name="Abebe A."/>
            <person name="Abera B."/>
            <person name="Abreu J."/>
            <person name="Acer S.C."/>
            <person name="Aftuck L."/>
            <person name="Alexander A."/>
            <person name="An P."/>
            <person name="Anderson E."/>
            <person name="Anderson S."/>
            <person name="Arachi H."/>
            <person name="Azer M."/>
            <person name="Bachantsang P."/>
            <person name="Barry A."/>
            <person name="Bayul T."/>
            <person name="Berlin A."/>
            <person name="Bessette D."/>
            <person name="Bloom T."/>
            <person name="Bloom T."/>
            <person name="Boguslavskiy L."/>
            <person name="Bonnet C."/>
            <person name="Boukhgalter B."/>
            <person name="Bourzgui I."/>
            <person name="Brown A."/>
            <person name="Cahill P."/>
            <person name="Channer S."/>
            <person name="Cheshatsang Y."/>
            <person name="Chuda L."/>
            <person name="Citroen M."/>
            <person name="Collymore A."/>
            <person name="Cooke P."/>
            <person name="Costello M."/>
            <person name="D'Aco K."/>
            <person name="Daza R."/>
            <person name="De Haan G."/>
            <person name="DeGray S."/>
            <person name="DeMaso C."/>
            <person name="Dhargay N."/>
            <person name="Dooley K."/>
            <person name="Dooley E."/>
            <person name="Doricent M."/>
            <person name="Dorje P."/>
            <person name="Dorjee K."/>
            <person name="Dupes A."/>
            <person name="Elong R."/>
            <person name="Falk J."/>
            <person name="Farina A."/>
            <person name="Faro S."/>
            <person name="Ferguson D."/>
            <person name="Fisher S."/>
            <person name="Foley C.D."/>
            <person name="Franke A."/>
            <person name="Friedrich D."/>
            <person name="Gadbois L."/>
            <person name="Gearin G."/>
            <person name="Gearin C.R."/>
            <person name="Giannoukos G."/>
            <person name="Goode T."/>
            <person name="Graham J."/>
            <person name="Grandbois E."/>
            <person name="Grewal S."/>
            <person name="Gyaltsen K."/>
            <person name="Hafez N."/>
            <person name="Hagos B."/>
            <person name="Hall J."/>
            <person name="Henson C."/>
            <person name="Hollinger A."/>
            <person name="Honan T."/>
            <person name="Huard M.D."/>
            <person name="Hughes L."/>
            <person name="Hurhula B."/>
            <person name="Husby M.E."/>
            <person name="Kamat A."/>
            <person name="Kanga B."/>
            <person name="Kashin S."/>
            <person name="Khazanovich D."/>
            <person name="Kisner P."/>
            <person name="Lance K."/>
            <person name="Lara M."/>
            <person name="Lee W."/>
            <person name="Lennon N."/>
            <person name="Letendre F."/>
            <person name="LeVine R."/>
            <person name="Lipovsky A."/>
            <person name="Liu X."/>
            <person name="Liu J."/>
            <person name="Liu S."/>
            <person name="Lokyitsang T."/>
            <person name="Lokyitsang Y."/>
            <person name="Lubonja R."/>
            <person name="Lui A."/>
            <person name="MacDonald P."/>
            <person name="Magnisalis V."/>
            <person name="Maru K."/>
            <person name="Matthews C."/>
            <person name="McCusker W."/>
            <person name="McDonough S."/>
            <person name="Mehta T."/>
            <person name="Meldrim J."/>
            <person name="Meneus L."/>
            <person name="Mihai O."/>
            <person name="Mihalev A."/>
            <person name="Mihova T."/>
            <person name="Mittelman R."/>
            <person name="Mlenga V."/>
            <person name="Montmayeur A."/>
            <person name="Mulrain L."/>
            <person name="Navidi A."/>
            <person name="Naylor J."/>
            <person name="Negash T."/>
            <person name="Nguyen T."/>
            <person name="Nguyen N."/>
            <person name="Nicol R."/>
            <person name="Norbu C."/>
            <person name="Norbu N."/>
            <person name="Novod N."/>
            <person name="O'Neill B."/>
            <person name="Osman S."/>
            <person name="Markiewicz E."/>
            <person name="Oyono O.L."/>
            <person name="Patti C."/>
            <person name="Phunkhang P."/>
            <person name="Pierre F."/>
            <person name="Priest M."/>
            <person name="Raghuraman S."/>
            <person name="Rege F."/>
            <person name="Reyes R."/>
            <person name="Rise C."/>
            <person name="Rogov P."/>
            <person name="Ross K."/>
            <person name="Ryan E."/>
            <person name="Settipalli S."/>
            <person name="Shea T."/>
            <person name="Sherpa N."/>
            <person name="Shi L."/>
            <person name="Shih D."/>
            <person name="Sparrow T."/>
            <person name="Spaulding J."/>
            <person name="Stalker J."/>
            <person name="Stange-Thomann N."/>
            <person name="Stavropoulos S."/>
            <person name="Stone C."/>
            <person name="Strader C."/>
            <person name="Tesfaye S."/>
            <person name="Thomson T."/>
            <person name="Thoulutsang Y."/>
            <person name="Thoulutsang D."/>
            <person name="Topham K."/>
            <person name="Topping I."/>
            <person name="Tsamla T."/>
            <person name="Vassiliev H."/>
            <person name="Vo A."/>
            <person name="Wangchuk T."/>
            <person name="Wangdi T."/>
            <person name="Weiand M."/>
            <person name="Wilkinson J."/>
            <person name="Wilson A."/>
            <person name="Yadav S."/>
            <person name="Young G."/>
            <person name="Yu Q."/>
            <person name="Zembek L."/>
            <person name="Zhong D."/>
            <person name="Zimmer A."/>
            <person name="Zwirko Z."/>
            <person name="Jaffe D.B."/>
            <person name="Alvarez P."/>
            <person name="Brockman W."/>
            <person name="Butler J."/>
            <person name="Chin C."/>
            <person name="Gnerre S."/>
            <person name="MacCallum I."/>
            <person name="Graves J.A."/>
            <person name="Ponting C.P."/>
            <person name="Breen M."/>
            <person name="Samollow P.B."/>
            <person name="Lander E.S."/>
            <person name="Lindblad-Toh K."/>
        </authorList>
    </citation>
    <scope>NUCLEOTIDE SEQUENCE [LARGE SCALE GENOMIC DNA]</scope>
</reference>
<keyword evidence="9" id="KW-0970">Cilium biogenesis/degradation</keyword>
<evidence type="ECO:0000256" key="16">
    <source>
        <dbReference type="RuleBase" id="RU000352"/>
    </source>
</evidence>
<dbReference type="PROSITE" id="PS00227">
    <property type="entry name" value="TUBULIN"/>
    <property type="match status" value="1"/>
</dbReference>
<gene>
    <name evidence="18" type="primary">LOC100024810</name>
</gene>
<evidence type="ECO:0000256" key="12">
    <source>
        <dbReference type="ARBA" id="ARBA00023242"/>
    </source>
</evidence>
<keyword evidence="8 16" id="KW-0547">Nucleotide-binding</keyword>
<dbReference type="InterPro" id="IPR002967">
    <property type="entry name" value="Delta_tubulin"/>
</dbReference>
<dbReference type="Pfam" id="PF00091">
    <property type="entry name" value="Tubulin"/>
    <property type="match status" value="1"/>
</dbReference>
<dbReference type="RefSeq" id="XP_056661178.1">
    <property type="nucleotide sequence ID" value="XM_056805200.1"/>
</dbReference>
<keyword evidence="19" id="KW-1185">Reference proteome</keyword>
<dbReference type="GeneTree" id="ENSGT00940000166800"/>
<dbReference type="GO" id="GO:0000278">
    <property type="term" value="P:mitotic cell cycle"/>
    <property type="evidence" value="ECO:0000318"/>
    <property type="project" value="GO_Central"/>
</dbReference>
<dbReference type="InterPro" id="IPR017975">
    <property type="entry name" value="Tubulin_CS"/>
</dbReference>
<dbReference type="GO" id="GO:0005525">
    <property type="term" value="F:GTP binding"/>
    <property type="evidence" value="ECO:0000318"/>
    <property type="project" value="GO_Central"/>
</dbReference>
<dbReference type="InterPro" id="IPR003008">
    <property type="entry name" value="Tubulin_FtsZ_GTPase"/>
</dbReference>
<dbReference type="GeneID" id="100024810"/>
<evidence type="ECO:0000256" key="3">
    <source>
        <dbReference type="ARBA" id="ARBA00004138"/>
    </source>
</evidence>
<evidence type="ECO:0000256" key="10">
    <source>
        <dbReference type="ARBA" id="ARBA00023134"/>
    </source>
</evidence>
<keyword evidence="12" id="KW-0539">Nucleus</keyword>
<evidence type="ECO:0000256" key="14">
    <source>
        <dbReference type="ARBA" id="ARBA00030594"/>
    </source>
</evidence>
<dbReference type="GO" id="GO:0005200">
    <property type="term" value="F:structural constituent of cytoskeleton"/>
    <property type="evidence" value="ECO:0000318"/>
    <property type="project" value="GO_Central"/>
</dbReference>
<dbReference type="InterPro" id="IPR036525">
    <property type="entry name" value="Tubulin/FtsZ_GTPase_sf"/>
</dbReference>
<reference evidence="18" key="2">
    <citation type="submission" date="2025-08" db="UniProtKB">
        <authorList>
            <consortium name="Ensembl"/>
        </authorList>
    </citation>
    <scope>IDENTIFICATION</scope>
</reference>
<dbReference type="GO" id="GO:0005874">
    <property type="term" value="C:microtubule"/>
    <property type="evidence" value="ECO:0000318"/>
    <property type="project" value="GO_Central"/>
</dbReference>
<dbReference type="SUPFAM" id="SSF55307">
    <property type="entry name" value="Tubulin C-terminal domain-like"/>
    <property type="match status" value="1"/>
</dbReference>
<dbReference type="Proteomes" id="UP000002280">
    <property type="component" value="Chromosome 6"/>
</dbReference>
<evidence type="ECO:0000256" key="9">
    <source>
        <dbReference type="ARBA" id="ARBA00022794"/>
    </source>
</evidence>
<reference evidence="18" key="3">
    <citation type="submission" date="2025-09" db="UniProtKB">
        <authorList>
            <consortium name="Ensembl"/>
        </authorList>
    </citation>
    <scope>IDENTIFICATION</scope>
</reference>
<accession>F6VY22</accession>
<dbReference type="PANTHER" id="PTHR11588">
    <property type="entry name" value="TUBULIN"/>
    <property type="match status" value="1"/>
</dbReference>
<dbReference type="GO" id="GO:0005814">
    <property type="term" value="C:centriole"/>
    <property type="evidence" value="ECO:0007669"/>
    <property type="project" value="UniProtKB-SubCell"/>
</dbReference>
<evidence type="ECO:0000256" key="2">
    <source>
        <dbReference type="ARBA" id="ARBA00004123"/>
    </source>
</evidence>
<keyword evidence="7 16" id="KW-0493">Microtubule</keyword>
<evidence type="ECO:0000256" key="13">
    <source>
        <dbReference type="ARBA" id="ARBA00023273"/>
    </source>
</evidence>
<proteinExistence type="inferred from homology"/>
<dbReference type="Ensembl" id="ENSMODT00000029350.3">
    <property type="protein sequence ID" value="ENSMODP00000027813.2"/>
    <property type="gene ID" value="ENSMODG00000022962.3"/>
</dbReference>
<dbReference type="Bgee" id="ENSMODG00000022962">
    <property type="expression patterns" value="Expressed in spermatocyte and 9 other cell types or tissues"/>
</dbReference>
<evidence type="ECO:0000313" key="18">
    <source>
        <dbReference type="Ensembl" id="ENSMODP00000027813.2"/>
    </source>
</evidence>
<dbReference type="GO" id="GO:0005634">
    <property type="term" value="C:nucleus"/>
    <property type="evidence" value="ECO:0007669"/>
    <property type="project" value="UniProtKB-SubCell"/>
</dbReference>
<dbReference type="STRING" id="13616.ENSMODP00000027813"/>
<keyword evidence="13" id="KW-0966">Cell projection</keyword>
<evidence type="ECO:0000313" key="19">
    <source>
        <dbReference type="Proteomes" id="UP000002280"/>
    </source>
</evidence>
<evidence type="ECO:0000256" key="8">
    <source>
        <dbReference type="ARBA" id="ARBA00022741"/>
    </source>
</evidence>
<dbReference type="InParanoid" id="F6VY22"/>
<keyword evidence="6" id="KW-0963">Cytoplasm</keyword>
<dbReference type="InterPro" id="IPR023123">
    <property type="entry name" value="Tubulin_C"/>
</dbReference>
<keyword evidence="10 16" id="KW-0342">GTP-binding</keyword>
<feature type="domain" description="Tubulin/FtsZ GTPase" evidence="17">
    <location>
        <begin position="35"/>
        <end position="241"/>
    </location>
</feature>
<evidence type="ECO:0000256" key="15">
    <source>
        <dbReference type="ARBA" id="ARBA00046149"/>
    </source>
</evidence>
<dbReference type="PRINTS" id="PR01224">
    <property type="entry name" value="DELTATUBULIN"/>
</dbReference>
<dbReference type="GO" id="GO:0030030">
    <property type="term" value="P:cell projection organization"/>
    <property type="evidence" value="ECO:0007669"/>
    <property type="project" value="UniProtKB-KW"/>
</dbReference>
<dbReference type="FunFam" id="3.40.50.1440:FF:000047">
    <property type="entry name" value="Tubulin delta chain"/>
    <property type="match status" value="1"/>
</dbReference>
<dbReference type="eggNOG" id="KOG1374">
    <property type="taxonomic scope" value="Eukaryota"/>
</dbReference>
<dbReference type="InterPro" id="IPR000217">
    <property type="entry name" value="Tubulin"/>
</dbReference>
<evidence type="ECO:0000256" key="7">
    <source>
        <dbReference type="ARBA" id="ARBA00022701"/>
    </source>
</evidence>
<evidence type="ECO:0000256" key="6">
    <source>
        <dbReference type="ARBA" id="ARBA00022490"/>
    </source>
</evidence>
<keyword evidence="11" id="KW-0206">Cytoskeleton</keyword>
<dbReference type="OrthoDB" id="2588702at2759"/>
<dbReference type="RefSeq" id="XP_016279813.1">
    <property type="nucleotide sequence ID" value="XM_016424327.2"/>
</dbReference>
<dbReference type="GO" id="GO:0005737">
    <property type="term" value="C:cytoplasm"/>
    <property type="evidence" value="ECO:0000318"/>
    <property type="project" value="GO_Central"/>
</dbReference>
<dbReference type="HOGENOM" id="CLU_015718_1_0_1"/>
<comment type="similarity">
    <text evidence="4 16">Belongs to the tubulin family.</text>
</comment>